<dbReference type="EMBL" id="ML120359">
    <property type="protein sequence ID" value="RPB04154.1"/>
    <property type="molecule type" value="Genomic_DNA"/>
</dbReference>
<dbReference type="AlphaFoldDB" id="A0A3N4K0S9"/>
<evidence type="ECO:0000313" key="2">
    <source>
        <dbReference type="Proteomes" id="UP000276215"/>
    </source>
</evidence>
<keyword evidence="2" id="KW-1185">Reference proteome</keyword>
<gene>
    <name evidence="1" type="ORF">L873DRAFT_1786412</name>
</gene>
<dbReference type="Proteomes" id="UP000276215">
    <property type="component" value="Unassembled WGS sequence"/>
</dbReference>
<sequence length="142" mass="15646">MATPTNQLAVFVLESLYCIALPGMGFGEYGRASALPSISETRSLFPRGFRPNGAPFLSLFSPSLFLLWYSANGDLTSLAEVWPDAATPVAGLIRTTALLNKHKGFTLPVPMGQDFLILMPLRYRVTWFLTSQKLSHIFSYVA</sequence>
<evidence type="ECO:0000313" key="1">
    <source>
        <dbReference type="EMBL" id="RPB04154.1"/>
    </source>
</evidence>
<accession>A0A3N4K0S9</accession>
<reference evidence="1 2" key="1">
    <citation type="journal article" date="2018" name="Nat. Ecol. Evol.">
        <title>Pezizomycetes genomes reveal the molecular basis of ectomycorrhizal truffle lifestyle.</title>
        <authorList>
            <person name="Murat C."/>
            <person name="Payen T."/>
            <person name="Noel B."/>
            <person name="Kuo A."/>
            <person name="Morin E."/>
            <person name="Chen J."/>
            <person name="Kohler A."/>
            <person name="Krizsan K."/>
            <person name="Balestrini R."/>
            <person name="Da Silva C."/>
            <person name="Montanini B."/>
            <person name="Hainaut M."/>
            <person name="Levati E."/>
            <person name="Barry K.W."/>
            <person name="Belfiori B."/>
            <person name="Cichocki N."/>
            <person name="Clum A."/>
            <person name="Dockter R.B."/>
            <person name="Fauchery L."/>
            <person name="Guy J."/>
            <person name="Iotti M."/>
            <person name="Le Tacon F."/>
            <person name="Lindquist E.A."/>
            <person name="Lipzen A."/>
            <person name="Malagnac F."/>
            <person name="Mello A."/>
            <person name="Molinier V."/>
            <person name="Miyauchi S."/>
            <person name="Poulain J."/>
            <person name="Riccioni C."/>
            <person name="Rubini A."/>
            <person name="Sitrit Y."/>
            <person name="Splivallo R."/>
            <person name="Traeger S."/>
            <person name="Wang M."/>
            <person name="Zifcakova L."/>
            <person name="Wipf D."/>
            <person name="Zambonelli A."/>
            <person name="Paolocci F."/>
            <person name="Nowrousian M."/>
            <person name="Ottonello S."/>
            <person name="Baldrian P."/>
            <person name="Spatafora J.W."/>
            <person name="Henrissat B."/>
            <person name="Nagy L.G."/>
            <person name="Aury J.M."/>
            <person name="Wincker P."/>
            <person name="Grigoriev I.V."/>
            <person name="Bonfante P."/>
            <person name="Martin F.M."/>
        </authorList>
    </citation>
    <scope>NUCLEOTIDE SEQUENCE [LARGE SCALE GENOMIC DNA]</scope>
    <source>
        <strain evidence="1 2">120613-1</strain>
    </source>
</reference>
<protein>
    <submittedName>
        <fullName evidence="1">Uncharacterized protein</fullName>
    </submittedName>
</protein>
<proteinExistence type="predicted"/>
<organism evidence="1 2">
    <name type="scientific">Choiromyces venosus 120613-1</name>
    <dbReference type="NCBI Taxonomy" id="1336337"/>
    <lineage>
        <taxon>Eukaryota</taxon>
        <taxon>Fungi</taxon>
        <taxon>Dikarya</taxon>
        <taxon>Ascomycota</taxon>
        <taxon>Pezizomycotina</taxon>
        <taxon>Pezizomycetes</taxon>
        <taxon>Pezizales</taxon>
        <taxon>Tuberaceae</taxon>
        <taxon>Choiromyces</taxon>
    </lineage>
</organism>
<name>A0A3N4K0S9_9PEZI</name>